<accession>A0A6D2JLH1</accession>
<comment type="caution">
    <text evidence="1">The sequence shown here is derived from an EMBL/GenBank/DDBJ whole genome shotgun (WGS) entry which is preliminary data.</text>
</comment>
<sequence length="278" mass="33187">MKIVSPQGLSGGLVVLWKDYVLVSCISVDVRLVDLHVEYKSFQFYLSCVYGNPMPSLRHCLWEKLQRIATSRQGAWMMCEDFNEIVSNAEKWGGRLRAQSSFRDFKQIMNICDMKDIQHKETEFLDMAESDHRPMIVTIAYEERRRRYQFRYDKRLTDHDDFVNTVKHHWVNCLSHIDDLSTKLGLSRKEMSKWKRRNRFNAAEEIQIIRSKLDKALRDHQVLNTEIKKLRSDLNRAYYNEEVYWNLKSRTHWLQAGDRNTAYFHGATKARRRKTCIK</sequence>
<protein>
    <recommendedName>
        <fullName evidence="3">Endonuclease/exonuclease/phosphatase domain-containing protein</fullName>
    </recommendedName>
</protein>
<dbReference type="Gene3D" id="3.60.10.10">
    <property type="entry name" value="Endonuclease/exonuclease/phosphatase"/>
    <property type="match status" value="1"/>
</dbReference>
<organism evidence="1 2">
    <name type="scientific">Microthlaspi erraticum</name>
    <dbReference type="NCBI Taxonomy" id="1685480"/>
    <lineage>
        <taxon>Eukaryota</taxon>
        <taxon>Viridiplantae</taxon>
        <taxon>Streptophyta</taxon>
        <taxon>Embryophyta</taxon>
        <taxon>Tracheophyta</taxon>
        <taxon>Spermatophyta</taxon>
        <taxon>Magnoliopsida</taxon>
        <taxon>eudicotyledons</taxon>
        <taxon>Gunneridae</taxon>
        <taxon>Pentapetalae</taxon>
        <taxon>rosids</taxon>
        <taxon>malvids</taxon>
        <taxon>Brassicales</taxon>
        <taxon>Brassicaceae</taxon>
        <taxon>Coluteocarpeae</taxon>
        <taxon>Microthlaspi</taxon>
    </lineage>
</organism>
<evidence type="ECO:0008006" key="3">
    <source>
        <dbReference type="Google" id="ProtNLM"/>
    </source>
</evidence>
<dbReference type="Proteomes" id="UP000467841">
    <property type="component" value="Unassembled WGS sequence"/>
</dbReference>
<keyword evidence="2" id="KW-1185">Reference proteome</keyword>
<name>A0A6D2JLH1_9BRAS</name>
<dbReference type="InterPro" id="IPR036691">
    <property type="entry name" value="Endo/exonu/phosph_ase_sf"/>
</dbReference>
<gene>
    <name evidence="1" type="ORF">MERR_LOCUS24754</name>
</gene>
<reference evidence="1" key="1">
    <citation type="submission" date="2020-01" db="EMBL/GenBank/DDBJ databases">
        <authorList>
            <person name="Mishra B."/>
        </authorList>
    </citation>
    <scope>NUCLEOTIDE SEQUENCE [LARGE SCALE GENOMIC DNA]</scope>
</reference>
<evidence type="ECO:0000313" key="2">
    <source>
        <dbReference type="Proteomes" id="UP000467841"/>
    </source>
</evidence>
<dbReference type="AlphaFoldDB" id="A0A6D2JLH1"/>
<dbReference type="PANTHER" id="PTHR35218:SF9">
    <property type="entry name" value="ENDONUCLEASE_EXONUCLEASE_PHOSPHATASE DOMAIN-CONTAINING PROTEIN"/>
    <property type="match status" value="1"/>
</dbReference>
<dbReference type="EMBL" id="CACVBM020001176">
    <property type="protein sequence ID" value="CAA7037519.1"/>
    <property type="molecule type" value="Genomic_DNA"/>
</dbReference>
<evidence type="ECO:0000313" key="1">
    <source>
        <dbReference type="EMBL" id="CAA7037519.1"/>
    </source>
</evidence>
<proteinExistence type="predicted"/>
<dbReference type="PANTHER" id="PTHR35218">
    <property type="entry name" value="RNASE H DOMAIN-CONTAINING PROTEIN"/>
    <property type="match status" value="1"/>
</dbReference>
<dbReference type="OrthoDB" id="1107390at2759"/>
<dbReference type="SUPFAM" id="SSF56219">
    <property type="entry name" value="DNase I-like"/>
    <property type="match status" value="1"/>
</dbReference>